<proteinExistence type="predicted"/>
<dbReference type="OrthoDB" id="76567at2759"/>
<keyword evidence="2" id="KW-1185">Reference proteome</keyword>
<accession>A0A7R8AR72</accession>
<name>A0A7R8AR72_9EURO</name>
<dbReference type="Proteomes" id="UP000654913">
    <property type="component" value="Chromosome 6"/>
</dbReference>
<sequence length="129" mass="14942">MAQRRKLPSVVLEADLSETKAKLQRDIRFWHRASEGRVKVILTVHINRTRPEIVIEQWESNGVSRCERTQRIAISKTRRGTTFVAGGPLIIDFSKLFLRQPDLPREQDISIGDEELEQLATCIWEEQGF</sequence>
<organism evidence="1 2">
    <name type="scientific">Aspergillus puulaauensis</name>
    <dbReference type="NCBI Taxonomy" id="1220207"/>
    <lineage>
        <taxon>Eukaryota</taxon>
        <taxon>Fungi</taxon>
        <taxon>Dikarya</taxon>
        <taxon>Ascomycota</taxon>
        <taxon>Pezizomycotina</taxon>
        <taxon>Eurotiomycetes</taxon>
        <taxon>Eurotiomycetidae</taxon>
        <taxon>Eurotiales</taxon>
        <taxon>Aspergillaceae</taxon>
        <taxon>Aspergillus</taxon>
    </lineage>
</organism>
<dbReference type="GeneID" id="64978163"/>
<evidence type="ECO:0000313" key="1">
    <source>
        <dbReference type="EMBL" id="BCS28166.1"/>
    </source>
</evidence>
<dbReference type="EMBL" id="AP024448">
    <property type="protein sequence ID" value="BCS28166.1"/>
    <property type="molecule type" value="Genomic_DNA"/>
</dbReference>
<protein>
    <submittedName>
        <fullName evidence="1">Uncharacterized protein</fullName>
    </submittedName>
</protein>
<evidence type="ECO:0000313" key="2">
    <source>
        <dbReference type="Proteomes" id="UP000654913"/>
    </source>
</evidence>
<dbReference type="AlphaFoldDB" id="A0A7R8AR72"/>
<reference evidence="1" key="2">
    <citation type="submission" date="2021-02" db="EMBL/GenBank/DDBJ databases">
        <title>Aspergillus puulaauensis MK2 genome sequence.</title>
        <authorList>
            <person name="Futagami T."/>
            <person name="Mori K."/>
            <person name="Kadooka C."/>
            <person name="Tanaka T."/>
        </authorList>
    </citation>
    <scope>NUCLEOTIDE SEQUENCE</scope>
    <source>
        <strain evidence="1">MK2</strain>
    </source>
</reference>
<gene>
    <name evidence="1" type="ORF">APUU_61214A</name>
</gene>
<reference evidence="1" key="1">
    <citation type="submission" date="2021-01" db="EMBL/GenBank/DDBJ databases">
        <authorList>
            <consortium name="Aspergillus puulaauensis MK2 genome sequencing consortium"/>
            <person name="Kazuki M."/>
            <person name="Futagami T."/>
        </authorList>
    </citation>
    <scope>NUCLEOTIDE SEQUENCE</scope>
    <source>
        <strain evidence="1">MK2</strain>
    </source>
</reference>
<dbReference type="RefSeq" id="XP_041560352.1">
    <property type="nucleotide sequence ID" value="XM_041694530.1"/>
</dbReference>
<dbReference type="KEGG" id="apuu:APUU_61214A"/>